<feature type="compositionally biased region" description="Polar residues" evidence="1">
    <location>
        <begin position="436"/>
        <end position="456"/>
    </location>
</feature>
<feature type="transmembrane region" description="Helical" evidence="2">
    <location>
        <begin position="78"/>
        <end position="107"/>
    </location>
</feature>
<accession>A0A9Q1BL13</accession>
<dbReference type="GO" id="GO:0031175">
    <property type="term" value="P:neuron projection development"/>
    <property type="evidence" value="ECO:0007669"/>
    <property type="project" value="TreeGrafter"/>
</dbReference>
<feature type="transmembrane region" description="Helical" evidence="2">
    <location>
        <begin position="214"/>
        <end position="237"/>
    </location>
</feature>
<feature type="region of interest" description="Disordered" evidence="1">
    <location>
        <begin position="364"/>
        <end position="402"/>
    </location>
</feature>
<name>A0A9Q1BL13_HOLLE</name>
<feature type="region of interest" description="Disordered" evidence="1">
    <location>
        <begin position="433"/>
        <end position="456"/>
    </location>
</feature>
<keyword evidence="2" id="KW-0472">Membrane</keyword>
<feature type="compositionally biased region" description="Basic and acidic residues" evidence="1">
    <location>
        <begin position="315"/>
        <end position="327"/>
    </location>
</feature>
<evidence type="ECO:0000256" key="2">
    <source>
        <dbReference type="SAM" id="Phobius"/>
    </source>
</evidence>
<dbReference type="PANTHER" id="PTHR11683">
    <property type="entry name" value="MYELIN PROTEOLIPID"/>
    <property type="match status" value="1"/>
</dbReference>
<feature type="compositionally biased region" description="Polar residues" evidence="1">
    <location>
        <begin position="288"/>
        <end position="299"/>
    </location>
</feature>
<dbReference type="OrthoDB" id="9993736at2759"/>
<reference evidence="3" key="1">
    <citation type="submission" date="2021-10" db="EMBL/GenBank/DDBJ databases">
        <title>Tropical sea cucumber genome reveals ecological adaptation and Cuvierian tubules defense mechanism.</title>
        <authorList>
            <person name="Chen T."/>
        </authorList>
    </citation>
    <scope>NUCLEOTIDE SEQUENCE</scope>
    <source>
        <strain evidence="3">Nanhai2018</strain>
        <tissue evidence="3">Muscle</tissue>
    </source>
</reference>
<dbReference type="AlphaFoldDB" id="A0A9Q1BL13"/>
<evidence type="ECO:0000256" key="1">
    <source>
        <dbReference type="SAM" id="MobiDB-lite"/>
    </source>
</evidence>
<keyword evidence="2" id="KW-1133">Transmembrane helix</keyword>
<feature type="transmembrane region" description="Helical" evidence="2">
    <location>
        <begin position="128"/>
        <end position="152"/>
    </location>
</feature>
<dbReference type="PANTHER" id="PTHR11683:SF12">
    <property type="entry name" value="M6, ISOFORM F"/>
    <property type="match status" value="1"/>
</dbReference>
<keyword evidence="4" id="KW-1185">Reference proteome</keyword>
<comment type="caution">
    <text evidence="3">The sequence shown here is derived from an EMBL/GenBank/DDBJ whole genome shotgun (WGS) entry which is preliminary data.</text>
</comment>
<gene>
    <name evidence="3" type="ORF">HOLleu_30903</name>
</gene>
<feature type="compositionally biased region" description="Low complexity" evidence="1">
    <location>
        <begin position="301"/>
        <end position="314"/>
    </location>
</feature>
<dbReference type="InterPro" id="IPR001614">
    <property type="entry name" value="Myelin_PLP"/>
</dbReference>
<keyword evidence="2" id="KW-0812">Transmembrane</keyword>
<protein>
    <submittedName>
        <fullName evidence="3">Neuronal membrane glycoprotein M6-b</fullName>
    </submittedName>
</protein>
<feature type="compositionally biased region" description="Basic and acidic residues" evidence="1">
    <location>
        <begin position="372"/>
        <end position="382"/>
    </location>
</feature>
<organism evidence="3 4">
    <name type="scientific">Holothuria leucospilota</name>
    <name type="common">Black long sea cucumber</name>
    <name type="synonym">Mertensiothuria leucospilota</name>
    <dbReference type="NCBI Taxonomy" id="206669"/>
    <lineage>
        <taxon>Eukaryota</taxon>
        <taxon>Metazoa</taxon>
        <taxon>Echinodermata</taxon>
        <taxon>Eleutherozoa</taxon>
        <taxon>Echinozoa</taxon>
        <taxon>Holothuroidea</taxon>
        <taxon>Aspidochirotacea</taxon>
        <taxon>Aspidochirotida</taxon>
        <taxon>Holothuriidae</taxon>
        <taxon>Holothuria</taxon>
    </lineage>
</organism>
<feature type="region of interest" description="Disordered" evidence="1">
    <location>
        <begin position="273"/>
        <end position="333"/>
    </location>
</feature>
<feature type="transmembrane region" description="Helical" evidence="2">
    <location>
        <begin position="39"/>
        <end position="58"/>
    </location>
</feature>
<evidence type="ECO:0000313" key="4">
    <source>
        <dbReference type="Proteomes" id="UP001152320"/>
    </source>
</evidence>
<sequence>MSIAGSYAESVYFEEAYQVPGPCKTCCLRCPLPSLIATVYFVTAVIGFCASTIIAFLLTEDLFPDDNYYAGRISTWRFGIMIGLIIWGSLNLILCVIMISCSCLGTGATRKEFVCRFRSRAKGRCQTLVMMLFVFLVLLIWIGLAVMVTFFLEFFFLQAVGQCRSCTYSGQGEIIQCDGEIDIRQWGLAPWYITEESKVLLRGESLEALCGSPVLWWFVTALVLNFFVILTLIHFLVNFSANFAKLRDRFKAGYIDRRTGTYLTRSDNLRSSRMSVNSRASVRGRQARNANKRNGSLARNGNGTSTISTIQTGSGKDDGLAGSRDDISLSNLNPYYRSGDGNIDEDEPPSYSAQNYNAYEAFLKNQDDVDYGDNRSYRRGDEPIATEDQYYGNDRGRGNTGMSTYKVDLEEFNDGPEDDHRNTAGTYGATYHEGETTQQQRDSYHSDPSSLQSQVSHFRARQEYFI</sequence>
<proteinExistence type="predicted"/>
<dbReference type="GO" id="GO:0005886">
    <property type="term" value="C:plasma membrane"/>
    <property type="evidence" value="ECO:0007669"/>
    <property type="project" value="TreeGrafter"/>
</dbReference>
<evidence type="ECO:0000313" key="3">
    <source>
        <dbReference type="EMBL" id="KAJ8028612.1"/>
    </source>
</evidence>
<dbReference type="Proteomes" id="UP001152320">
    <property type="component" value="Chromosome 15"/>
</dbReference>
<dbReference type="EMBL" id="JAIZAY010000015">
    <property type="protein sequence ID" value="KAJ8028612.1"/>
    <property type="molecule type" value="Genomic_DNA"/>
</dbReference>
<dbReference type="Pfam" id="PF01275">
    <property type="entry name" value="Myelin_PLP"/>
    <property type="match status" value="1"/>
</dbReference>